<dbReference type="Proteomes" id="UP000176631">
    <property type="component" value="Unassembled WGS sequence"/>
</dbReference>
<dbReference type="AlphaFoldDB" id="A0A1G1W9U9"/>
<reference evidence="1 2" key="1">
    <citation type="journal article" date="2016" name="Nat. Commun.">
        <title>Thousands of microbial genomes shed light on interconnected biogeochemical processes in an aquifer system.</title>
        <authorList>
            <person name="Anantharaman K."/>
            <person name="Brown C.T."/>
            <person name="Hug L.A."/>
            <person name="Sharon I."/>
            <person name="Castelle C.J."/>
            <person name="Probst A.J."/>
            <person name="Thomas B.C."/>
            <person name="Singh A."/>
            <person name="Wilkins M.J."/>
            <person name="Karaoz U."/>
            <person name="Brodie E.L."/>
            <person name="Williams K.H."/>
            <person name="Hubbard S.S."/>
            <person name="Banfield J.F."/>
        </authorList>
    </citation>
    <scope>NUCLEOTIDE SEQUENCE [LARGE SCALE GENOMIC DNA]</scope>
</reference>
<accession>A0A1G1W9U9</accession>
<proteinExistence type="predicted"/>
<dbReference type="EMBL" id="MHCP01000008">
    <property type="protein sequence ID" value="OGY24458.1"/>
    <property type="molecule type" value="Genomic_DNA"/>
</dbReference>
<dbReference type="STRING" id="1802593.A2172_04910"/>
<sequence>MKSLLIAAAALALGATLGVVGLNSIRAATDSSSSSLVENLAEKFNTTTDDVKGVFEQTREERQAEMKKQVEENLTQAVKDGKITEEQKETIQAKRSAIENKMGEVRSLRQDLRDWADENDVDLSEIVPGKGFGGHGPRGFGM</sequence>
<organism evidence="1 2">
    <name type="scientific">Candidatus Woykebacteria bacterium RBG_13_40_15</name>
    <dbReference type="NCBI Taxonomy" id="1802593"/>
    <lineage>
        <taxon>Bacteria</taxon>
        <taxon>Candidatus Woykeibacteriota</taxon>
    </lineage>
</organism>
<name>A0A1G1W9U9_9BACT</name>
<gene>
    <name evidence="1" type="ORF">A2172_04910</name>
</gene>
<protein>
    <submittedName>
        <fullName evidence="1">Uncharacterized protein</fullName>
    </submittedName>
</protein>
<evidence type="ECO:0000313" key="2">
    <source>
        <dbReference type="Proteomes" id="UP000176631"/>
    </source>
</evidence>
<comment type="caution">
    <text evidence="1">The sequence shown here is derived from an EMBL/GenBank/DDBJ whole genome shotgun (WGS) entry which is preliminary data.</text>
</comment>
<evidence type="ECO:0000313" key="1">
    <source>
        <dbReference type="EMBL" id="OGY24458.1"/>
    </source>
</evidence>